<dbReference type="PANTHER" id="PTHR48442:SF1">
    <property type="entry name" value="SET DOMAIN-CONTAINING PROTEIN"/>
    <property type="match status" value="1"/>
</dbReference>
<dbReference type="InterPro" id="IPR001965">
    <property type="entry name" value="Znf_PHD"/>
</dbReference>
<dbReference type="PANTHER" id="PTHR48442">
    <property type="entry name" value="SET DOMAIN-CONTAINING PROTEIN"/>
    <property type="match status" value="1"/>
</dbReference>
<gene>
    <name evidence="16" type="ORF">RJ641_011140</name>
</gene>
<dbReference type="PROSITE" id="PS50280">
    <property type="entry name" value="SET"/>
    <property type="match status" value="1"/>
</dbReference>
<feature type="region of interest" description="Disordered" evidence="13">
    <location>
        <begin position="24"/>
        <end position="47"/>
    </location>
</feature>
<organism evidence="16 17">
    <name type="scientific">Dillenia turbinata</name>
    <dbReference type="NCBI Taxonomy" id="194707"/>
    <lineage>
        <taxon>Eukaryota</taxon>
        <taxon>Viridiplantae</taxon>
        <taxon>Streptophyta</taxon>
        <taxon>Embryophyta</taxon>
        <taxon>Tracheophyta</taxon>
        <taxon>Spermatophyta</taxon>
        <taxon>Magnoliopsida</taxon>
        <taxon>eudicotyledons</taxon>
        <taxon>Gunneridae</taxon>
        <taxon>Pentapetalae</taxon>
        <taxon>Dilleniales</taxon>
        <taxon>Dilleniaceae</taxon>
        <taxon>Dillenia</taxon>
    </lineage>
</organism>
<comment type="caution">
    <text evidence="16">The sequence shown here is derived from an EMBL/GenBank/DDBJ whole genome shotgun (WGS) entry which is preliminary data.</text>
</comment>
<dbReference type="EMBL" id="JBAMMX010000018">
    <property type="protein sequence ID" value="KAK6922836.1"/>
    <property type="molecule type" value="Genomic_DNA"/>
</dbReference>
<dbReference type="CDD" id="cd15543">
    <property type="entry name" value="PHD_RSF1"/>
    <property type="match status" value="1"/>
</dbReference>
<evidence type="ECO:0000259" key="14">
    <source>
        <dbReference type="PROSITE" id="PS50016"/>
    </source>
</evidence>
<keyword evidence="5" id="KW-0479">Metal-binding</keyword>
<dbReference type="FunFam" id="2.170.270.10:FF:000038">
    <property type="entry name" value="Histone-lysine N-methyltransferase ATXR5"/>
    <property type="match status" value="1"/>
</dbReference>
<dbReference type="Gene3D" id="3.30.40.10">
    <property type="entry name" value="Zinc/RING finger domain, C3HC4 (zinc finger)"/>
    <property type="match status" value="1"/>
</dbReference>
<evidence type="ECO:0000256" key="10">
    <source>
        <dbReference type="ARBA" id="ARBA00052048"/>
    </source>
</evidence>
<evidence type="ECO:0000256" key="7">
    <source>
        <dbReference type="ARBA" id="ARBA00022833"/>
    </source>
</evidence>
<dbReference type="AlphaFoldDB" id="A0AAN8V398"/>
<keyword evidence="4" id="KW-0949">S-adenosyl-L-methionine</keyword>
<evidence type="ECO:0000256" key="9">
    <source>
        <dbReference type="ARBA" id="ARBA00023242"/>
    </source>
</evidence>
<keyword evidence="9" id="KW-0539">Nucleus</keyword>
<dbReference type="GO" id="GO:0005634">
    <property type="term" value="C:nucleus"/>
    <property type="evidence" value="ECO:0007669"/>
    <property type="project" value="UniProtKB-SubCell"/>
</dbReference>
<dbReference type="PROSITE" id="PS50016">
    <property type="entry name" value="ZF_PHD_2"/>
    <property type="match status" value="1"/>
</dbReference>
<evidence type="ECO:0000256" key="6">
    <source>
        <dbReference type="ARBA" id="ARBA00022771"/>
    </source>
</evidence>
<evidence type="ECO:0000256" key="1">
    <source>
        <dbReference type="ARBA" id="ARBA00004123"/>
    </source>
</evidence>
<dbReference type="SMART" id="SM00249">
    <property type="entry name" value="PHD"/>
    <property type="match status" value="1"/>
</dbReference>
<reference evidence="16 17" key="1">
    <citation type="submission" date="2023-12" db="EMBL/GenBank/DDBJ databases">
        <title>A high-quality genome assembly for Dillenia turbinata (Dilleniales).</title>
        <authorList>
            <person name="Chanderbali A."/>
        </authorList>
    </citation>
    <scope>NUCLEOTIDE SEQUENCE [LARGE SCALE GENOMIC DNA]</scope>
    <source>
        <strain evidence="16">LSX21</strain>
        <tissue evidence="16">Leaf</tissue>
    </source>
</reference>
<comment type="subcellular location">
    <subcellularLocation>
        <location evidence="1">Nucleus</location>
    </subcellularLocation>
</comment>
<dbReference type="SMART" id="SM00317">
    <property type="entry name" value="SET"/>
    <property type="match status" value="1"/>
</dbReference>
<evidence type="ECO:0000256" key="4">
    <source>
        <dbReference type="ARBA" id="ARBA00022691"/>
    </source>
</evidence>
<feature type="domain" description="PHD-type" evidence="14">
    <location>
        <begin position="69"/>
        <end position="119"/>
    </location>
</feature>
<accession>A0AAN8V398</accession>
<evidence type="ECO:0000256" key="2">
    <source>
        <dbReference type="ARBA" id="ARBA00022603"/>
    </source>
</evidence>
<dbReference type="EC" id="2.1.1.369" evidence="11"/>
<feature type="compositionally biased region" description="Low complexity" evidence="13">
    <location>
        <begin position="29"/>
        <end position="39"/>
    </location>
</feature>
<dbReference type="InterPro" id="IPR053114">
    <property type="entry name" value="ATXR5/ATXR6"/>
</dbReference>
<dbReference type="Gene3D" id="2.170.270.10">
    <property type="entry name" value="SET domain"/>
    <property type="match status" value="1"/>
</dbReference>
<dbReference type="GO" id="GO:0006275">
    <property type="term" value="P:regulation of DNA replication"/>
    <property type="evidence" value="ECO:0007669"/>
    <property type="project" value="UniProtKB-ARBA"/>
</dbReference>
<dbReference type="CDD" id="cd10539">
    <property type="entry name" value="SET_ATXR5_6-like"/>
    <property type="match status" value="1"/>
</dbReference>
<dbReference type="InterPro" id="IPR001214">
    <property type="entry name" value="SET_dom"/>
</dbReference>
<evidence type="ECO:0000256" key="8">
    <source>
        <dbReference type="ARBA" id="ARBA00022853"/>
    </source>
</evidence>
<evidence type="ECO:0000256" key="12">
    <source>
        <dbReference type="PROSITE-ProRule" id="PRU00146"/>
    </source>
</evidence>
<protein>
    <recommendedName>
        <fullName evidence="11">[histone H3]-lysine(27) N-methyltransferase</fullName>
        <ecNumber evidence="11">2.1.1.369</ecNumber>
    </recommendedName>
</protein>
<dbReference type="GO" id="GO:0140953">
    <property type="term" value="F:histone H3K27 monomethyltransferase activity"/>
    <property type="evidence" value="ECO:0007669"/>
    <property type="project" value="UniProtKB-EC"/>
</dbReference>
<keyword evidence="17" id="KW-1185">Reference proteome</keyword>
<keyword evidence="6 12" id="KW-0863">Zinc-finger</keyword>
<dbReference type="PROSITE" id="PS01359">
    <property type="entry name" value="ZF_PHD_1"/>
    <property type="match status" value="1"/>
</dbReference>
<keyword evidence="2" id="KW-0489">Methyltransferase</keyword>
<keyword evidence="3" id="KW-0808">Transferase</keyword>
<dbReference type="InterPro" id="IPR013083">
    <property type="entry name" value="Znf_RING/FYVE/PHD"/>
</dbReference>
<proteinExistence type="predicted"/>
<dbReference type="InterPro" id="IPR019786">
    <property type="entry name" value="Zinc_finger_PHD-type_CS"/>
</dbReference>
<evidence type="ECO:0000256" key="13">
    <source>
        <dbReference type="SAM" id="MobiDB-lite"/>
    </source>
</evidence>
<evidence type="ECO:0000256" key="3">
    <source>
        <dbReference type="ARBA" id="ARBA00022679"/>
    </source>
</evidence>
<dbReference type="InterPro" id="IPR019787">
    <property type="entry name" value="Znf_PHD-finger"/>
</dbReference>
<feature type="domain" description="SET" evidence="15">
    <location>
        <begin position="234"/>
        <end position="371"/>
    </location>
</feature>
<dbReference type="Proteomes" id="UP001370490">
    <property type="component" value="Unassembled WGS sequence"/>
</dbReference>
<keyword evidence="8" id="KW-0156">Chromatin regulator</keyword>
<comment type="catalytic activity">
    <reaction evidence="10">
        <text>L-lysyl(27)-[histone H3] + S-adenosyl-L-methionine = N(6)-methyl-L-lysyl(27)-[histone H3] + S-adenosyl-L-homocysteine + H(+)</text>
        <dbReference type="Rhea" id="RHEA:60296"/>
        <dbReference type="Rhea" id="RHEA-COMP:15544"/>
        <dbReference type="Rhea" id="RHEA-COMP:15548"/>
        <dbReference type="ChEBI" id="CHEBI:15378"/>
        <dbReference type="ChEBI" id="CHEBI:29969"/>
        <dbReference type="ChEBI" id="CHEBI:57856"/>
        <dbReference type="ChEBI" id="CHEBI:59789"/>
        <dbReference type="ChEBI" id="CHEBI:61929"/>
        <dbReference type="EC" id="2.1.1.369"/>
    </reaction>
</comment>
<evidence type="ECO:0000259" key="15">
    <source>
        <dbReference type="PROSITE" id="PS50280"/>
    </source>
</evidence>
<sequence>MAPSSSPSSSPAKKLAAVNGFITKRTEAPRLPSLPSSRSPSPPPKKYRSMAEIMAVAKYAVVPREDYSDVRCHSCGSGERDDEILLCDKCDRGYHMTCLRPVVVRIPIGQWLCPSCSVQKPVKNFSQKKIIDFFGIRKCSASGKDAPQPDTKRRRRRPASLVLQKKRRRLVPYTPTDDHGRRLAQMRSLATALTALGMEFCDDLIYHSDMAPRSANQGIFEKGGMQVLCKEDIETVEYCREMARHGECPPLMVVHDPHEGYTVHADGPIKDMTFIAEYVGDVDYIKNREHDDCDSLMTLLSATDPSKSLVICPDKRGNIGRFISGINNHTVDGRKRENLKCVRYSVNGEARVLLVATRDIAAGERLYYDYNGSEHEYPTQHFV</sequence>
<evidence type="ECO:0000256" key="11">
    <source>
        <dbReference type="ARBA" id="ARBA00066815"/>
    </source>
</evidence>
<dbReference type="InterPro" id="IPR046341">
    <property type="entry name" value="SET_dom_sf"/>
</dbReference>
<dbReference type="GO" id="GO:0008270">
    <property type="term" value="F:zinc ion binding"/>
    <property type="evidence" value="ECO:0007669"/>
    <property type="project" value="UniProtKB-KW"/>
</dbReference>
<dbReference type="Pfam" id="PF00628">
    <property type="entry name" value="PHD"/>
    <property type="match status" value="1"/>
</dbReference>
<keyword evidence="7" id="KW-0862">Zinc</keyword>
<name>A0AAN8V398_9MAGN</name>
<evidence type="ECO:0000313" key="17">
    <source>
        <dbReference type="Proteomes" id="UP001370490"/>
    </source>
</evidence>
<dbReference type="SUPFAM" id="SSF57903">
    <property type="entry name" value="FYVE/PHD zinc finger"/>
    <property type="match status" value="1"/>
</dbReference>
<dbReference type="SUPFAM" id="SSF82199">
    <property type="entry name" value="SET domain"/>
    <property type="match status" value="1"/>
</dbReference>
<evidence type="ECO:0000256" key="5">
    <source>
        <dbReference type="ARBA" id="ARBA00022723"/>
    </source>
</evidence>
<dbReference type="GO" id="GO:0051726">
    <property type="term" value="P:regulation of cell cycle"/>
    <property type="evidence" value="ECO:0007669"/>
    <property type="project" value="UniProtKB-ARBA"/>
</dbReference>
<dbReference type="Pfam" id="PF00856">
    <property type="entry name" value="SET"/>
    <property type="match status" value="1"/>
</dbReference>
<dbReference type="InterPro" id="IPR011011">
    <property type="entry name" value="Znf_FYVE_PHD"/>
</dbReference>
<evidence type="ECO:0000313" key="16">
    <source>
        <dbReference type="EMBL" id="KAK6922836.1"/>
    </source>
</evidence>
<dbReference type="GO" id="GO:0032259">
    <property type="term" value="P:methylation"/>
    <property type="evidence" value="ECO:0007669"/>
    <property type="project" value="UniProtKB-KW"/>
</dbReference>